<organism evidence="1">
    <name type="scientific">Erythrolobus australicus</name>
    <dbReference type="NCBI Taxonomy" id="1077150"/>
    <lineage>
        <taxon>Eukaryota</taxon>
        <taxon>Rhodophyta</taxon>
        <taxon>Bangiophyceae</taxon>
        <taxon>Porphyridiales</taxon>
        <taxon>Porphyridiaceae</taxon>
        <taxon>Erythrolobus</taxon>
    </lineage>
</organism>
<reference evidence="1" key="1">
    <citation type="submission" date="2021-01" db="EMBL/GenBank/DDBJ databases">
        <authorList>
            <person name="Corre E."/>
            <person name="Pelletier E."/>
            <person name="Niang G."/>
            <person name="Scheremetjew M."/>
            <person name="Finn R."/>
            <person name="Kale V."/>
            <person name="Holt S."/>
            <person name="Cochrane G."/>
            <person name="Meng A."/>
            <person name="Brown T."/>
            <person name="Cohen L."/>
        </authorList>
    </citation>
    <scope>NUCLEOTIDE SEQUENCE</scope>
    <source>
        <strain evidence="1">CCMP3124</strain>
    </source>
</reference>
<dbReference type="AlphaFoldDB" id="A0A7S1XJM0"/>
<dbReference type="EMBL" id="HBGI01004482">
    <property type="protein sequence ID" value="CAD9241151.1"/>
    <property type="molecule type" value="Transcribed_RNA"/>
</dbReference>
<proteinExistence type="predicted"/>
<evidence type="ECO:0000313" key="1">
    <source>
        <dbReference type="EMBL" id="CAD9241151.1"/>
    </source>
</evidence>
<accession>A0A7S1XJM0</accession>
<name>A0A7S1XJM0_9RHOD</name>
<protein>
    <submittedName>
        <fullName evidence="1">Uncharacterized protein</fullName>
    </submittedName>
</protein>
<sequence>MLELKNLGLARIRKGRIVLRQNGIQLCHILLELSLIRLIRLLRKLPQQLPILFVKVLRVMQYVGPTRTHHTSANTQLEGSIFFTLPAAAKRKEKKKRTRTSYLYA</sequence>
<gene>
    <name evidence="1" type="ORF">EAUS1353_LOCUS2891</name>
</gene>